<dbReference type="EC" id="5.4.2.12" evidence="9 10"/>
<evidence type="ECO:0000256" key="11">
    <source>
        <dbReference type="PIRSR" id="PIRSR001492-1"/>
    </source>
</evidence>
<accession>A0A347VPR6</accession>
<evidence type="ECO:0000256" key="2">
    <source>
        <dbReference type="ARBA" id="ARBA00002315"/>
    </source>
</evidence>
<keyword evidence="7 9" id="KW-0464">Manganese</keyword>
<keyword evidence="8 9" id="KW-0413">Isomerase</keyword>
<name>A0A347VPR6_9HELI</name>
<dbReference type="InterPro" id="IPR005995">
    <property type="entry name" value="Pgm_bpd_ind"/>
</dbReference>
<feature type="binding site" evidence="9 13">
    <location>
        <position position="423"/>
    </location>
    <ligand>
        <name>Mn(2+)</name>
        <dbReference type="ChEBI" id="CHEBI:29035"/>
        <label>1</label>
    </ligand>
</feature>
<evidence type="ECO:0000259" key="15">
    <source>
        <dbReference type="Pfam" id="PF06415"/>
    </source>
</evidence>
<dbReference type="RefSeq" id="WP_034571495.1">
    <property type="nucleotide sequence ID" value="NZ_JRMP02000016.1"/>
</dbReference>
<dbReference type="AlphaFoldDB" id="A0A347VPR6"/>
<feature type="binding site" evidence="9 12">
    <location>
        <position position="353"/>
    </location>
    <ligand>
        <name>substrate</name>
    </ligand>
</feature>
<reference evidence="16 19" key="4">
    <citation type="submission" date="2019-12" db="EMBL/GenBank/DDBJ databases">
        <title>Multi-Generational Helicobacter saguini Isolates.</title>
        <authorList>
            <person name="Mannion A."/>
            <person name="Shen Z."/>
            <person name="Fox J.G."/>
        </authorList>
    </citation>
    <scope>NUCLEOTIDE SEQUENCE [LARGE SCALE GENOMIC DNA]</scope>
    <source>
        <strain evidence="16">16-048</strain>
        <strain evidence="19">16-048 (F4)</strain>
    </source>
</reference>
<feature type="binding site" evidence="9 13">
    <location>
        <position position="10"/>
    </location>
    <ligand>
        <name>Mn(2+)</name>
        <dbReference type="ChEBI" id="CHEBI:29035"/>
        <label>2</label>
    </ligand>
</feature>
<dbReference type="GO" id="GO:0030145">
    <property type="term" value="F:manganese ion binding"/>
    <property type="evidence" value="ECO:0007669"/>
    <property type="project" value="UniProtKB-UniRule"/>
</dbReference>
<dbReference type="Proteomes" id="UP000477070">
    <property type="component" value="Unassembled WGS sequence"/>
</dbReference>
<dbReference type="SUPFAM" id="SSF53649">
    <property type="entry name" value="Alkaline phosphatase-like"/>
    <property type="match status" value="1"/>
</dbReference>
<evidence type="ECO:0000313" key="17">
    <source>
        <dbReference type="EMBL" id="TLD92999.1"/>
    </source>
</evidence>
<protein>
    <recommendedName>
        <fullName evidence="9 10">2,3-bisphosphoglycerate-independent phosphoglycerate mutase</fullName>
        <shortName evidence="9">BPG-independent PGAM</shortName>
        <shortName evidence="9">Phosphoglyceromutase</shortName>
        <shortName evidence="9">iPGM</shortName>
        <ecNumber evidence="9 10">5.4.2.12</ecNumber>
    </recommendedName>
</protein>
<reference evidence="17" key="3">
    <citation type="submission" date="2018-04" db="EMBL/GenBank/DDBJ databases">
        <authorList>
            <person name="Sheh A."/>
            <person name="Shen Z."/>
            <person name="Mannion A.J."/>
            <person name="Fox J.G."/>
        </authorList>
    </citation>
    <scope>NUCLEOTIDE SEQUENCE</scope>
    <source>
        <strain evidence="17">MIT 97-6194</strain>
    </source>
</reference>
<dbReference type="GO" id="GO:0006007">
    <property type="term" value="P:glucose catabolic process"/>
    <property type="evidence" value="ECO:0007669"/>
    <property type="project" value="InterPro"/>
</dbReference>
<feature type="binding site" evidence="9 12">
    <location>
        <position position="188"/>
    </location>
    <ligand>
        <name>substrate</name>
    </ligand>
</feature>
<evidence type="ECO:0000256" key="4">
    <source>
        <dbReference type="ARBA" id="ARBA00008819"/>
    </source>
</evidence>
<evidence type="ECO:0000256" key="12">
    <source>
        <dbReference type="PIRSR" id="PIRSR001492-2"/>
    </source>
</evidence>
<comment type="subunit">
    <text evidence="9">Monomer.</text>
</comment>
<dbReference type="OrthoDB" id="9800863at2"/>
<feature type="binding site" evidence="9 13">
    <location>
        <position position="460"/>
    </location>
    <ligand>
        <name>Mn(2+)</name>
        <dbReference type="ChEBI" id="CHEBI:29035"/>
        <label>2</label>
    </ligand>
</feature>
<dbReference type="FunFam" id="3.40.1450.10:FF:000002">
    <property type="entry name" value="2,3-bisphosphoglycerate-independent phosphoglycerate mutase"/>
    <property type="match status" value="1"/>
</dbReference>
<keyword evidence="6 9" id="KW-0324">Glycolysis</keyword>
<evidence type="ECO:0000313" key="19">
    <source>
        <dbReference type="Proteomes" id="UP000477070"/>
    </source>
</evidence>
<evidence type="ECO:0000256" key="1">
    <source>
        <dbReference type="ARBA" id="ARBA00000370"/>
    </source>
</evidence>
<reference evidence="17 18" key="1">
    <citation type="journal article" date="2014" name="Genome Announc.">
        <title>Draft genome sequences of eight enterohepatic helicobacter species isolated from both laboratory and wild rodents.</title>
        <authorList>
            <person name="Sheh A."/>
            <person name="Shen Z."/>
            <person name="Fox J.G."/>
        </authorList>
    </citation>
    <scope>NUCLEOTIDE SEQUENCE [LARGE SCALE GENOMIC DNA]</scope>
    <source>
        <strain evidence="17 18">MIT 97-6194</strain>
    </source>
</reference>
<dbReference type="Pfam" id="PF01676">
    <property type="entry name" value="Metalloenzyme"/>
    <property type="match status" value="1"/>
</dbReference>
<dbReference type="Proteomes" id="UP000029714">
    <property type="component" value="Unassembled WGS sequence"/>
</dbReference>
<feature type="domain" description="Metalloenzyme" evidence="14">
    <location>
        <begin position="3"/>
        <end position="513"/>
    </location>
</feature>
<feature type="binding site" evidence="9 12">
    <location>
        <begin position="146"/>
        <end position="147"/>
    </location>
    <ligand>
        <name>substrate</name>
    </ligand>
</feature>
<feature type="binding site" evidence="9 13">
    <location>
        <position position="419"/>
    </location>
    <ligand>
        <name>Mn(2+)</name>
        <dbReference type="ChEBI" id="CHEBI:29035"/>
        <label>1</label>
    </ligand>
</feature>
<dbReference type="Gene3D" id="3.40.1450.10">
    <property type="entry name" value="BPG-independent phosphoglycerate mutase, domain B"/>
    <property type="match status" value="1"/>
</dbReference>
<reference evidence="17 18" key="2">
    <citation type="journal article" date="2016" name="Infect. Immun.">
        <title>Helicobacter saguini, a Novel Helicobacter Isolated from Cotton-Top Tamarins with Ulcerative Colitis, Has Proinflammatory Properties and Induces Typhlocolitis and Dysplasia in Gnotobiotic IL-10-/- Mice.</title>
        <authorList>
            <person name="Shen Z."/>
            <person name="Mannion A."/>
            <person name="Whary M.T."/>
            <person name="Muthupalani S."/>
            <person name="Sheh A."/>
            <person name="Feng Y."/>
            <person name="Gong G."/>
            <person name="Vandamme P."/>
            <person name="Holcombe H.R."/>
            <person name="Paster B.J."/>
            <person name="Fox J.G."/>
        </authorList>
    </citation>
    <scope>NUCLEOTIDE SEQUENCE [LARGE SCALE GENOMIC DNA]</scope>
    <source>
        <strain evidence="17 18">MIT 97-6194</strain>
    </source>
</reference>
<dbReference type="GO" id="GO:0005829">
    <property type="term" value="C:cytosol"/>
    <property type="evidence" value="ECO:0007669"/>
    <property type="project" value="TreeGrafter"/>
</dbReference>
<keyword evidence="5 9" id="KW-0479">Metal-binding</keyword>
<dbReference type="UniPathway" id="UPA00109">
    <property type="reaction ID" value="UER00186"/>
</dbReference>
<evidence type="ECO:0000256" key="10">
    <source>
        <dbReference type="NCBIfam" id="TIGR01307"/>
    </source>
</evidence>
<dbReference type="GO" id="GO:0004619">
    <property type="term" value="F:phosphoglycerate mutase activity"/>
    <property type="evidence" value="ECO:0007669"/>
    <property type="project" value="UniProtKB-UniRule"/>
</dbReference>
<dbReference type="InterPro" id="IPR017850">
    <property type="entry name" value="Alkaline_phosphatase_core_sf"/>
</dbReference>
<comment type="caution">
    <text evidence="17">The sequence shown here is derived from an EMBL/GenBank/DDBJ whole genome shotgun (WGS) entry which is preliminary data.</text>
</comment>
<dbReference type="PANTHER" id="PTHR31637:SF0">
    <property type="entry name" value="2,3-BISPHOSPHOGLYCERATE-INDEPENDENT PHOSPHOGLYCERATE MUTASE"/>
    <property type="match status" value="1"/>
</dbReference>
<gene>
    <name evidence="9" type="primary">gpmI</name>
    <name evidence="16" type="ORF">DCO61_10705</name>
    <name evidence="17" type="ORF">LS64_009410</name>
</gene>
<evidence type="ECO:0000256" key="9">
    <source>
        <dbReference type="HAMAP-Rule" id="MF_01038"/>
    </source>
</evidence>
<dbReference type="InterPro" id="IPR006124">
    <property type="entry name" value="Metalloenzyme"/>
</dbReference>
<keyword evidence="18" id="KW-1185">Reference proteome</keyword>
<evidence type="ECO:0000256" key="8">
    <source>
        <dbReference type="ARBA" id="ARBA00023235"/>
    </source>
</evidence>
<feature type="binding site" evidence="9 12">
    <location>
        <begin position="281"/>
        <end position="284"/>
    </location>
    <ligand>
        <name>substrate</name>
    </ligand>
</feature>
<feature type="binding site" evidence="9 13">
    <location>
        <position position="60"/>
    </location>
    <ligand>
        <name>Mn(2+)</name>
        <dbReference type="ChEBI" id="CHEBI:29035"/>
        <label>2</label>
    </ligand>
</feature>
<feature type="binding site" evidence="9 12">
    <location>
        <position position="117"/>
    </location>
    <ligand>
        <name>substrate</name>
    </ligand>
</feature>
<feature type="domain" description="BPG-independent PGAM N-terminal" evidence="15">
    <location>
        <begin position="80"/>
        <end position="317"/>
    </location>
</feature>
<dbReference type="SUPFAM" id="SSF64158">
    <property type="entry name" value="2,3-Bisphosphoglycerate-independent phosphoglycerate mutase, substrate-binding domain"/>
    <property type="match status" value="1"/>
</dbReference>
<evidence type="ECO:0000256" key="7">
    <source>
        <dbReference type="ARBA" id="ARBA00023211"/>
    </source>
</evidence>
<dbReference type="HAMAP" id="MF_01038">
    <property type="entry name" value="GpmI"/>
    <property type="match status" value="1"/>
</dbReference>
<sequence>MSKAILIITDGIGYKEETQYNAFYNATKPTYDYLLKNVPHSLIHTYGAAVGLPDGQMGNSEVGHMCLGSGRVLYQDLVKINNAIESGELKTNAVLNTLLDSIKVLHLAILASSGGVHSHINHLKEVALIAKNKGKKVWLHLISDGRDVPPQSFLEHYKIIEPILDSNPLPHHTDSKVGSIQVATLSGRFYAMDRDNRWERVEQAYNAIVNGENLQKCSIREYIEQSYNDKIYDEFIVPASFNNYQGIPKIDSNDPIESKENFINNHNRNFYTQGFIFLNYRSDRAREIVAALGLSNFNSFPRIQPNIEVACMCEYDEKFPFPILFPKDKVQNTLAEIISKAGLTQAHIAETEKYAHVTFFFNGGKEEKLPGETRLLIPSPKVKTYDLQPEMSAPEVGQGVCDFINKGVDFIVVNFANGDMVGHTGNYEAAIKAVEAVDVELGKIWKLAKEKGYAIVLTSDHGNCEAMKDSNLKPLTNHTVGDVYCFIDAPGVTSVSSGSLANIAPTILKLMNLPIPEQMQKPLF</sequence>
<comment type="function">
    <text evidence="2 9">Catalyzes the interconversion of 2-phosphoglycerate and 3-phosphoglycerate.</text>
</comment>
<comment type="catalytic activity">
    <reaction evidence="1 9">
        <text>(2R)-2-phosphoglycerate = (2R)-3-phosphoglycerate</text>
        <dbReference type="Rhea" id="RHEA:15901"/>
        <dbReference type="ChEBI" id="CHEBI:58272"/>
        <dbReference type="ChEBI" id="CHEBI:58289"/>
        <dbReference type="EC" id="5.4.2.12"/>
    </reaction>
</comment>
<dbReference type="InterPro" id="IPR036646">
    <property type="entry name" value="PGAM_B_sf"/>
</dbReference>
<dbReference type="STRING" id="1548018.LS64_05645"/>
<dbReference type="NCBIfam" id="TIGR01307">
    <property type="entry name" value="pgm_bpd_ind"/>
    <property type="match status" value="1"/>
</dbReference>
<evidence type="ECO:0000313" key="16">
    <source>
        <dbReference type="EMBL" id="MWV70449.1"/>
    </source>
</evidence>
<comment type="cofactor">
    <cofactor evidence="9">
        <name>Mn(2+)</name>
        <dbReference type="ChEBI" id="CHEBI:29035"/>
    </cofactor>
    <text evidence="9">Binds 2 manganese ions per subunit.</text>
</comment>
<dbReference type="InterPro" id="IPR011258">
    <property type="entry name" value="BPG-indep_PGM_N"/>
</dbReference>
<feature type="binding site" evidence="9 12">
    <location>
        <position position="194"/>
    </location>
    <ligand>
        <name>substrate</name>
    </ligand>
</feature>
<evidence type="ECO:0000313" key="18">
    <source>
        <dbReference type="Proteomes" id="UP000029714"/>
    </source>
</evidence>
<dbReference type="EMBL" id="QBIU01000002">
    <property type="protein sequence ID" value="MWV70449.1"/>
    <property type="molecule type" value="Genomic_DNA"/>
</dbReference>
<feature type="binding site" evidence="9 13">
    <location>
        <position position="478"/>
    </location>
    <ligand>
        <name>Mn(2+)</name>
        <dbReference type="ChEBI" id="CHEBI:29035"/>
        <label>1</label>
    </ligand>
</feature>
<dbReference type="GO" id="GO:0006096">
    <property type="term" value="P:glycolytic process"/>
    <property type="evidence" value="ECO:0007669"/>
    <property type="project" value="UniProtKB-UniRule"/>
</dbReference>
<dbReference type="EMBL" id="JRMP02000016">
    <property type="protein sequence ID" value="TLD92999.1"/>
    <property type="molecule type" value="Genomic_DNA"/>
</dbReference>
<dbReference type="Pfam" id="PF06415">
    <property type="entry name" value="iPGM_N"/>
    <property type="match status" value="1"/>
</dbReference>
<proteinExistence type="inferred from homology"/>
<dbReference type="PIRSF" id="PIRSF001492">
    <property type="entry name" value="IPGAM"/>
    <property type="match status" value="1"/>
</dbReference>
<feature type="binding site" evidence="9 13">
    <location>
        <position position="461"/>
    </location>
    <ligand>
        <name>Mn(2+)</name>
        <dbReference type="ChEBI" id="CHEBI:29035"/>
        <label>2</label>
    </ligand>
</feature>
<evidence type="ECO:0000259" key="14">
    <source>
        <dbReference type="Pfam" id="PF01676"/>
    </source>
</evidence>
<dbReference type="Gene3D" id="3.40.720.10">
    <property type="entry name" value="Alkaline Phosphatase, subunit A"/>
    <property type="match status" value="1"/>
</dbReference>
<feature type="active site" description="Phosphoserine intermediate" evidence="9 11">
    <location>
        <position position="60"/>
    </location>
</feature>
<comment type="similarity">
    <text evidence="4 9">Belongs to the BPG-independent phosphoglycerate mutase family.</text>
</comment>
<organism evidence="17 18">
    <name type="scientific">Helicobacter saguini</name>
    <dbReference type="NCBI Taxonomy" id="1548018"/>
    <lineage>
        <taxon>Bacteria</taxon>
        <taxon>Pseudomonadati</taxon>
        <taxon>Campylobacterota</taxon>
        <taxon>Epsilonproteobacteria</taxon>
        <taxon>Campylobacterales</taxon>
        <taxon>Helicobacteraceae</taxon>
        <taxon>Helicobacter</taxon>
    </lineage>
</organism>
<evidence type="ECO:0000256" key="5">
    <source>
        <dbReference type="ARBA" id="ARBA00022723"/>
    </source>
</evidence>
<dbReference type="CDD" id="cd16010">
    <property type="entry name" value="iPGM"/>
    <property type="match status" value="1"/>
</dbReference>
<evidence type="ECO:0000256" key="13">
    <source>
        <dbReference type="PIRSR" id="PIRSR001492-3"/>
    </source>
</evidence>
<evidence type="ECO:0000256" key="6">
    <source>
        <dbReference type="ARBA" id="ARBA00023152"/>
    </source>
</evidence>
<comment type="pathway">
    <text evidence="3 9">Carbohydrate degradation; glycolysis; pyruvate from D-glyceraldehyde 3-phosphate: step 3/5.</text>
</comment>
<dbReference type="PANTHER" id="PTHR31637">
    <property type="entry name" value="2,3-BISPHOSPHOGLYCERATE-INDEPENDENT PHOSPHOGLYCERATE MUTASE"/>
    <property type="match status" value="1"/>
</dbReference>
<evidence type="ECO:0000256" key="3">
    <source>
        <dbReference type="ARBA" id="ARBA00004798"/>
    </source>
</evidence>